<dbReference type="EMBL" id="MSKK01000022">
    <property type="protein sequence ID" value="OLO46928.1"/>
    <property type="molecule type" value="Genomic_DNA"/>
</dbReference>
<feature type="compositionally biased region" description="Polar residues" evidence="1">
    <location>
        <begin position="60"/>
        <end position="73"/>
    </location>
</feature>
<dbReference type="SUPFAM" id="SSF46689">
    <property type="entry name" value="Homeodomain-like"/>
    <property type="match status" value="1"/>
</dbReference>
<dbReference type="InterPro" id="IPR009057">
    <property type="entry name" value="Homeodomain-like_sf"/>
</dbReference>
<reference evidence="4 5" key="1">
    <citation type="submission" date="2016-12" db="EMBL/GenBank/DDBJ databases">
        <title>Genomic comparison of strains in the 'Actinomyces naeslundii' group.</title>
        <authorList>
            <person name="Mughal S.R."/>
            <person name="Do T."/>
            <person name="Gilbert S.C."/>
            <person name="Witherden E.A."/>
            <person name="Didelot X."/>
            <person name="Beighton D."/>
        </authorList>
    </citation>
    <scope>NUCLEOTIDE SEQUENCE [LARGE SCALE GENOMIC DNA]</scope>
    <source>
        <strain evidence="2 4">R21091</strain>
        <strain evidence="3 5">S24V</strain>
    </source>
</reference>
<dbReference type="Gene3D" id="1.10.10.60">
    <property type="entry name" value="Homeodomain-like"/>
    <property type="match status" value="1"/>
</dbReference>
<dbReference type="Proteomes" id="UP000186471">
    <property type="component" value="Unassembled WGS sequence"/>
</dbReference>
<dbReference type="EMBL" id="MSKI01000070">
    <property type="protein sequence ID" value="OLO52286.1"/>
    <property type="molecule type" value="Genomic_DNA"/>
</dbReference>
<evidence type="ECO:0008006" key="6">
    <source>
        <dbReference type="Google" id="ProtNLM"/>
    </source>
</evidence>
<comment type="caution">
    <text evidence="2">The sequence shown here is derived from an EMBL/GenBank/DDBJ whole genome shotgun (WGS) entry which is preliminary data.</text>
</comment>
<name>A0A1Q8VFN6_9ACTO</name>
<organism evidence="2 4">
    <name type="scientific">Actinomyces oris</name>
    <dbReference type="NCBI Taxonomy" id="544580"/>
    <lineage>
        <taxon>Bacteria</taxon>
        <taxon>Bacillati</taxon>
        <taxon>Actinomycetota</taxon>
        <taxon>Actinomycetes</taxon>
        <taxon>Actinomycetales</taxon>
        <taxon>Actinomycetaceae</taxon>
        <taxon>Actinomyces</taxon>
    </lineage>
</organism>
<evidence type="ECO:0000313" key="4">
    <source>
        <dbReference type="Proteomes" id="UP000186471"/>
    </source>
</evidence>
<sequence length="121" mass="13485">MRRQAVDLYETTPGATVRGIAQDLGIERGTLRQWLTWYGTGRKTGADGRPAPSPLRPQPSDGSPTSRRTQETTPEVIARLEADNAELRAQRSQAWPGSERSFSRRPSISPERRSGEPFPVR</sequence>
<proteinExistence type="predicted"/>
<evidence type="ECO:0000313" key="5">
    <source>
        <dbReference type="Proteomes" id="UP000186855"/>
    </source>
</evidence>
<protein>
    <recommendedName>
        <fullName evidence="6">Transposase</fullName>
    </recommendedName>
</protein>
<evidence type="ECO:0000313" key="2">
    <source>
        <dbReference type="EMBL" id="OLO46928.1"/>
    </source>
</evidence>
<feature type="compositionally biased region" description="Low complexity" evidence="1">
    <location>
        <begin position="98"/>
        <end position="109"/>
    </location>
</feature>
<evidence type="ECO:0000256" key="1">
    <source>
        <dbReference type="SAM" id="MobiDB-lite"/>
    </source>
</evidence>
<dbReference type="Pfam" id="PF13384">
    <property type="entry name" value="HTH_23"/>
    <property type="match status" value="1"/>
</dbReference>
<gene>
    <name evidence="3" type="ORF">BKH30_07065</name>
    <name evidence="2" type="ORF">BKH31_06135</name>
</gene>
<dbReference type="Proteomes" id="UP000186855">
    <property type="component" value="Unassembled WGS sequence"/>
</dbReference>
<dbReference type="AlphaFoldDB" id="A0A1Q8VFN6"/>
<feature type="region of interest" description="Disordered" evidence="1">
    <location>
        <begin position="40"/>
        <end position="121"/>
    </location>
</feature>
<accession>A0A1Q8VFN6</accession>
<evidence type="ECO:0000313" key="3">
    <source>
        <dbReference type="EMBL" id="OLO52286.1"/>
    </source>
</evidence>
<feature type="compositionally biased region" description="Basic and acidic residues" evidence="1">
    <location>
        <begin position="78"/>
        <end position="89"/>
    </location>
</feature>